<evidence type="ECO:0000256" key="1">
    <source>
        <dbReference type="ARBA" id="ARBA00004141"/>
    </source>
</evidence>
<protein>
    <submittedName>
        <fullName evidence="10">Related to ankyrin repeat protein</fullName>
    </submittedName>
</protein>
<feature type="repeat" description="ANK" evidence="7">
    <location>
        <begin position="123"/>
        <end position="155"/>
    </location>
</feature>
<evidence type="ECO:0000256" key="9">
    <source>
        <dbReference type="SAM" id="Phobius"/>
    </source>
</evidence>
<dbReference type="Pfam" id="PF01544">
    <property type="entry name" value="CorA"/>
    <property type="match status" value="1"/>
</dbReference>
<keyword evidence="3" id="KW-0677">Repeat</keyword>
<dbReference type="InterPro" id="IPR045863">
    <property type="entry name" value="CorA_TM1_TM2"/>
</dbReference>
<feature type="compositionally biased region" description="Polar residues" evidence="8">
    <location>
        <begin position="496"/>
        <end position="537"/>
    </location>
</feature>
<dbReference type="PANTHER" id="PTHR24198:SF165">
    <property type="entry name" value="ANKYRIN REPEAT-CONTAINING PROTEIN-RELATED"/>
    <property type="match status" value="1"/>
</dbReference>
<evidence type="ECO:0000313" key="11">
    <source>
        <dbReference type="Proteomes" id="UP000184330"/>
    </source>
</evidence>
<feature type="repeat" description="ANK" evidence="7">
    <location>
        <begin position="90"/>
        <end position="122"/>
    </location>
</feature>
<feature type="repeat" description="ANK" evidence="7">
    <location>
        <begin position="266"/>
        <end position="298"/>
    </location>
</feature>
<evidence type="ECO:0000313" key="10">
    <source>
        <dbReference type="EMBL" id="CZR55147.1"/>
    </source>
</evidence>
<feature type="region of interest" description="Disordered" evidence="8">
    <location>
        <begin position="1"/>
        <end position="23"/>
    </location>
</feature>
<dbReference type="Pfam" id="PF12796">
    <property type="entry name" value="Ank_2"/>
    <property type="match status" value="2"/>
</dbReference>
<evidence type="ECO:0000256" key="5">
    <source>
        <dbReference type="ARBA" id="ARBA00023043"/>
    </source>
</evidence>
<evidence type="ECO:0000256" key="8">
    <source>
        <dbReference type="SAM" id="MobiDB-lite"/>
    </source>
</evidence>
<feature type="region of interest" description="Disordered" evidence="8">
    <location>
        <begin position="461"/>
        <end position="597"/>
    </location>
</feature>
<evidence type="ECO:0000256" key="3">
    <source>
        <dbReference type="ARBA" id="ARBA00022737"/>
    </source>
</evidence>
<reference evidence="10 11" key="1">
    <citation type="submission" date="2016-03" db="EMBL/GenBank/DDBJ databases">
        <authorList>
            <person name="Ploux O."/>
        </authorList>
    </citation>
    <scope>NUCLEOTIDE SEQUENCE [LARGE SCALE GENOMIC DNA]</scope>
    <source>
        <strain evidence="10 11">UAMH 11012</strain>
    </source>
</reference>
<feature type="region of interest" description="Disordered" evidence="8">
    <location>
        <begin position="1108"/>
        <end position="1134"/>
    </location>
</feature>
<keyword evidence="6 9" id="KW-0472">Membrane</keyword>
<organism evidence="10 11">
    <name type="scientific">Phialocephala subalpina</name>
    <dbReference type="NCBI Taxonomy" id="576137"/>
    <lineage>
        <taxon>Eukaryota</taxon>
        <taxon>Fungi</taxon>
        <taxon>Dikarya</taxon>
        <taxon>Ascomycota</taxon>
        <taxon>Pezizomycotina</taxon>
        <taxon>Leotiomycetes</taxon>
        <taxon>Helotiales</taxon>
        <taxon>Mollisiaceae</taxon>
        <taxon>Phialocephala</taxon>
        <taxon>Phialocephala fortinii species complex</taxon>
    </lineage>
</organism>
<feature type="compositionally biased region" description="Basic and acidic residues" evidence="8">
    <location>
        <begin position="538"/>
        <end position="556"/>
    </location>
</feature>
<dbReference type="AlphaFoldDB" id="A0A1L7WQV0"/>
<evidence type="ECO:0000256" key="2">
    <source>
        <dbReference type="ARBA" id="ARBA00022692"/>
    </source>
</evidence>
<gene>
    <name evidence="10" type="ORF">PAC_05033</name>
</gene>
<dbReference type="SMART" id="SM00248">
    <property type="entry name" value="ANK"/>
    <property type="match status" value="7"/>
</dbReference>
<keyword evidence="2 9" id="KW-0812">Transmembrane</keyword>
<dbReference type="PANTHER" id="PTHR24198">
    <property type="entry name" value="ANKYRIN REPEAT AND PROTEIN KINASE DOMAIN-CONTAINING PROTEIN"/>
    <property type="match status" value="1"/>
</dbReference>
<keyword evidence="4 9" id="KW-1133">Transmembrane helix</keyword>
<dbReference type="OrthoDB" id="341259at2759"/>
<dbReference type="GO" id="GO:0046873">
    <property type="term" value="F:metal ion transmembrane transporter activity"/>
    <property type="evidence" value="ECO:0007669"/>
    <property type="project" value="InterPro"/>
</dbReference>
<dbReference type="STRING" id="576137.A0A1L7WQV0"/>
<feature type="repeat" description="ANK" evidence="7">
    <location>
        <begin position="233"/>
        <end position="265"/>
    </location>
</feature>
<evidence type="ECO:0000256" key="6">
    <source>
        <dbReference type="ARBA" id="ARBA00023136"/>
    </source>
</evidence>
<evidence type="ECO:0000256" key="7">
    <source>
        <dbReference type="PROSITE-ProRule" id="PRU00023"/>
    </source>
</evidence>
<keyword evidence="11" id="KW-1185">Reference proteome</keyword>
<feature type="transmembrane region" description="Helical" evidence="9">
    <location>
        <begin position="980"/>
        <end position="1004"/>
    </location>
</feature>
<dbReference type="SUPFAM" id="SSF144083">
    <property type="entry name" value="Magnesium transport protein CorA, transmembrane region"/>
    <property type="match status" value="1"/>
</dbReference>
<keyword evidence="5 7" id="KW-0040">ANK repeat</keyword>
<sequence length="1152" mass="130797">MAETGERPRRLSANSKGSDQAERLEPHLLRAAQEDDVEKLRQILETARARKQLDESFLQKGLIRSSERGKLAATEFLLENGASPDGAAGNRAPPLLKAVERNNIGIVHLLLKHGANPETADKKGRTLLMTAAWKNHWNILELLIKKGANINAKDDRGRNILHNLGADKQCNWGDSVAELLLAQNITIDGEDGRDNLARTPLHWACATGKKGLAEMLLTRPRGPRASVHAVELRGKTPLHLAAAHDREDIVELLLRHNADVMAKSDGSWTPLHNACELGFEKIVRMLLNAGSDPNAKLLNGMTALHYAAQNGHLEVVKCLLERPETKRAVRDATGITPFLKAAQNKHKEIVNLLAPVNFHSISEDALGACNGFNATIVDFGNFRNRNRVKKYSVFELLYAHDPVNTRKAKLTVLPNDKASEFRWIHLPANNMAWIEVLLCKLFIEEGAGDVEGFKALERSFSHQHRGQQSHSHFMRPLCQSTTRTPRVPKTVDESGDSSTEQGPPQIVITSSNAAPKTPNRNPSRQDSYDWSKSSPNHSGKENKAEKSERHKKEKAYVKGNKSPKGNDTPRFESMRRSNGLDSPRPSSAAKKESSQPSGNVFAFMPYLHFETTRRRQEMQNAIRRAETMRSPLCRLGKAETYDEMLIRAHLNTSTVSLHVRRTLDQSFYHNIDTSNRDQDQVVYRYQLRANAEEDFEVDPKIVMVDQLWMYVLGKDLIVTAFPQRWQQPKNDPLNVLDGIIEDINSKAREPVNSVYDLAMVITNRCTGVFDRHHMGDEDYQFLDMFESSIGNATDRETVLFKEFDVASAQASQWLLQNRRWHRSSKLLQHNTAATDINREQAEEQYHAQELTGRPFFVDRLLDIGQETNLLAETKDIRDELNMIVKVFEDQGHVLRSLQEAILDIYSDEQKSQQSIKKRFRDRLKTIDIHIKDIERMDRQAERIYKSVTDMLDLKQKHANVFEARFARDQAEVGARQSQTIMVFTIVTIVFLPLSFIAAFFAINIREFPRGDQGPSLPLGYVSKYLFGIGFAVSIPLIAVALRLDDIVEAWRQFRKWRAMSALKKRFGREADPPQLGSLDVLRIEPTSSLSKSVETDWIRERLSLSSRRPGTARTREEREREQEREKATGFRMRVSQDIERGDATAIRHFGKA</sequence>
<proteinExistence type="predicted"/>
<dbReference type="Gene3D" id="1.20.58.340">
    <property type="entry name" value="Magnesium transport protein CorA, transmembrane region"/>
    <property type="match status" value="1"/>
</dbReference>
<evidence type="ECO:0000256" key="4">
    <source>
        <dbReference type="ARBA" id="ARBA00022989"/>
    </source>
</evidence>
<feature type="transmembrane region" description="Helical" evidence="9">
    <location>
        <begin position="1024"/>
        <end position="1043"/>
    </location>
</feature>
<dbReference type="InterPro" id="IPR002110">
    <property type="entry name" value="Ankyrin_rpt"/>
</dbReference>
<dbReference type="Gene3D" id="1.25.40.20">
    <property type="entry name" value="Ankyrin repeat-containing domain"/>
    <property type="match status" value="4"/>
</dbReference>
<feature type="compositionally biased region" description="Basic and acidic residues" evidence="8">
    <location>
        <begin position="1113"/>
        <end position="1134"/>
    </location>
</feature>
<dbReference type="PROSITE" id="PS50297">
    <property type="entry name" value="ANK_REP_REGION"/>
    <property type="match status" value="5"/>
</dbReference>
<name>A0A1L7WQV0_9HELO</name>
<dbReference type="InterPro" id="IPR002523">
    <property type="entry name" value="MgTranspt_CorA/ZnTranspt_ZntB"/>
</dbReference>
<dbReference type="InterPro" id="IPR036770">
    <property type="entry name" value="Ankyrin_rpt-contain_sf"/>
</dbReference>
<dbReference type="PRINTS" id="PR01415">
    <property type="entry name" value="ANKYRIN"/>
</dbReference>
<dbReference type="GO" id="GO:0016020">
    <property type="term" value="C:membrane"/>
    <property type="evidence" value="ECO:0007669"/>
    <property type="project" value="UniProtKB-SubCell"/>
</dbReference>
<dbReference type="Pfam" id="PF00023">
    <property type="entry name" value="Ank"/>
    <property type="match status" value="1"/>
</dbReference>
<accession>A0A1L7WQV0</accession>
<dbReference type="EMBL" id="FJOG01000006">
    <property type="protein sequence ID" value="CZR55147.1"/>
    <property type="molecule type" value="Genomic_DNA"/>
</dbReference>
<feature type="repeat" description="ANK" evidence="7">
    <location>
        <begin position="299"/>
        <end position="322"/>
    </location>
</feature>
<dbReference type="Proteomes" id="UP000184330">
    <property type="component" value="Unassembled WGS sequence"/>
</dbReference>
<comment type="subcellular location">
    <subcellularLocation>
        <location evidence="1">Membrane</location>
        <topology evidence="1">Multi-pass membrane protein</topology>
    </subcellularLocation>
</comment>
<dbReference type="PROSITE" id="PS50088">
    <property type="entry name" value="ANK_REPEAT"/>
    <property type="match status" value="5"/>
</dbReference>
<dbReference type="SUPFAM" id="SSF48403">
    <property type="entry name" value="Ankyrin repeat"/>
    <property type="match status" value="1"/>
</dbReference>